<keyword evidence="4 6" id="KW-1133">Transmembrane helix</keyword>
<keyword evidence="2" id="KW-1003">Cell membrane</keyword>
<dbReference type="NCBIfam" id="NF037997">
    <property type="entry name" value="Na_Pi_symport"/>
    <property type="match status" value="1"/>
</dbReference>
<organism evidence="7 8">
    <name type="scientific">Paracoccus lutimaris</name>
    <dbReference type="NCBI Taxonomy" id="1490030"/>
    <lineage>
        <taxon>Bacteria</taxon>
        <taxon>Pseudomonadati</taxon>
        <taxon>Pseudomonadota</taxon>
        <taxon>Alphaproteobacteria</taxon>
        <taxon>Rhodobacterales</taxon>
        <taxon>Paracoccaceae</taxon>
        <taxon>Paracoccus</taxon>
    </lineage>
</organism>
<evidence type="ECO:0000256" key="2">
    <source>
        <dbReference type="ARBA" id="ARBA00022475"/>
    </source>
</evidence>
<dbReference type="RefSeq" id="WP_114350456.1">
    <property type="nucleotide sequence ID" value="NZ_QPJL01000024.1"/>
</dbReference>
<comment type="subcellular location">
    <subcellularLocation>
        <location evidence="1">Cell membrane</location>
        <topology evidence="1">Multi-pass membrane protein</topology>
    </subcellularLocation>
</comment>
<accession>A0A368YHA5</accession>
<dbReference type="Proteomes" id="UP000253345">
    <property type="component" value="Unassembled WGS sequence"/>
</dbReference>
<dbReference type="SUPFAM" id="SSF109755">
    <property type="entry name" value="PhoU-like"/>
    <property type="match status" value="1"/>
</dbReference>
<proteinExistence type="predicted"/>
<sequence>MDVLSFLAHLMSGATLLLFAVRFMRIGIERLWNARIRKSLSGETTALSLMAKGAGLGFLMQGATVVMLMAAGLAGSRTIPLLSAALLAVGADFGSALVVQFLTLPVGAIGPLAILVGGWLYLNSSEPDRRNFGRVVLGLGLVFLSLSLIRQAVIPLQQFSGAGAVLAYLNEDPVTAALLGVVLALAMHSSLAAILTALAFASHGDLGLIGGLGFIIGCNIGSALLPVWLLRSDQSEAATVAKSVAALRIALAVLCLAALSLPYWNADLLSAQPVHRVMLVAHLGFNFLLLLLTPALPAILRLFPVAAADAEEERVLLPGNEQDPRFLAAALKGQVNRMLELLIQMFELATGDAANLAEIDALETRLNRALSRLREAFAQLPEIADEDSHDIRQIMDFAIRIEASGDLLSGKYAAIRREAERGDFVFTDAGKSEIATLADQVRRGIVLARHVFWSDDTTAARDLVLHKQYVTNLEAESKRQHLLRVRSGNLLSLGSSDGHLELVAALKSINSKLATIGYAVLDKNGELAKSRLKAKALGQGL</sequence>
<feature type="transmembrane region" description="Helical" evidence="6">
    <location>
        <begin position="208"/>
        <end position="230"/>
    </location>
</feature>
<comment type="caution">
    <text evidence="7">The sequence shown here is derived from an EMBL/GenBank/DDBJ whole genome shotgun (WGS) entry which is preliminary data.</text>
</comment>
<dbReference type="GO" id="GO:0044341">
    <property type="term" value="P:sodium-dependent phosphate transport"/>
    <property type="evidence" value="ECO:0007669"/>
    <property type="project" value="InterPro"/>
</dbReference>
<evidence type="ECO:0000256" key="6">
    <source>
        <dbReference type="SAM" id="Phobius"/>
    </source>
</evidence>
<evidence type="ECO:0000256" key="3">
    <source>
        <dbReference type="ARBA" id="ARBA00022692"/>
    </source>
</evidence>
<reference evidence="7 8" key="1">
    <citation type="submission" date="2018-07" db="EMBL/GenBank/DDBJ databases">
        <title>Genomic Encyclopedia of Type Strains, Phase III (KMG-III): the genomes of soil and plant-associated and newly described type strains.</title>
        <authorList>
            <person name="Whitman W."/>
        </authorList>
    </citation>
    <scope>NUCLEOTIDE SEQUENCE [LARGE SCALE GENOMIC DNA]</scope>
    <source>
        <strain evidence="7 8">CECT 8525</strain>
    </source>
</reference>
<feature type="transmembrane region" description="Helical" evidence="6">
    <location>
        <begin position="6"/>
        <end position="28"/>
    </location>
</feature>
<feature type="transmembrane region" description="Helical" evidence="6">
    <location>
        <begin position="174"/>
        <end position="201"/>
    </location>
</feature>
<evidence type="ECO:0000256" key="4">
    <source>
        <dbReference type="ARBA" id="ARBA00022989"/>
    </source>
</evidence>
<feature type="transmembrane region" description="Helical" evidence="6">
    <location>
        <begin position="245"/>
        <end position="265"/>
    </location>
</feature>
<name>A0A368YHA5_9RHOB</name>
<evidence type="ECO:0000256" key="5">
    <source>
        <dbReference type="ARBA" id="ARBA00023136"/>
    </source>
</evidence>
<dbReference type="Pfam" id="PF02690">
    <property type="entry name" value="Na_Pi_cotrans"/>
    <property type="match status" value="2"/>
</dbReference>
<gene>
    <name evidence="7" type="ORF">DFP89_1242</name>
</gene>
<evidence type="ECO:0000256" key="1">
    <source>
        <dbReference type="ARBA" id="ARBA00004651"/>
    </source>
</evidence>
<dbReference type="Gene3D" id="1.20.58.220">
    <property type="entry name" value="Phosphate transport system protein phou homolog 2, domain 2"/>
    <property type="match status" value="1"/>
</dbReference>
<dbReference type="GO" id="GO:0005886">
    <property type="term" value="C:plasma membrane"/>
    <property type="evidence" value="ECO:0007669"/>
    <property type="project" value="UniProtKB-SubCell"/>
</dbReference>
<evidence type="ECO:0000313" key="8">
    <source>
        <dbReference type="Proteomes" id="UP000253345"/>
    </source>
</evidence>
<dbReference type="OrthoDB" id="5778511at2"/>
<dbReference type="AlphaFoldDB" id="A0A368YHA5"/>
<keyword evidence="8" id="KW-1185">Reference proteome</keyword>
<keyword evidence="5 6" id="KW-0472">Membrane</keyword>
<feature type="transmembrane region" description="Helical" evidence="6">
    <location>
        <begin position="93"/>
        <end position="122"/>
    </location>
</feature>
<dbReference type="GO" id="GO:0005436">
    <property type="term" value="F:sodium:phosphate symporter activity"/>
    <property type="evidence" value="ECO:0007669"/>
    <property type="project" value="InterPro"/>
</dbReference>
<dbReference type="InterPro" id="IPR003841">
    <property type="entry name" value="Na/Pi_transpt"/>
</dbReference>
<dbReference type="InterPro" id="IPR038078">
    <property type="entry name" value="PhoU-like_sf"/>
</dbReference>
<feature type="transmembrane region" description="Helical" evidence="6">
    <location>
        <begin position="49"/>
        <end position="73"/>
    </location>
</feature>
<dbReference type="EMBL" id="QPJL01000024">
    <property type="protein sequence ID" value="RCW79610.1"/>
    <property type="molecule type" value="Genomic_DNA"/>
</dbReference>
<feature type="transmembrane region" description="Helical" evidence="6">
    <location>
        <begin position="277"/>
        <end position="300"/>
    </location>
</feature>
<protein>
    <submittedName>
        <fullName evidence="7">Phosphate:Na+ symporter</fullName>
    </submittedName>
</protein>
<keyword evidence="3 6" id="KW-0812">Transmembrane</keyword>
<evidence type="ECO:0000313" key="7">
    <source>
        <dbReference type="EMBL" id="RCW79610.1"/>
    </source>
</evidence>
<feature type="transmembrane region" description="Helical" evidence="6">
    <location>
        <begin position="134"/>
        <end position="154"/>
    </location>
</feature>